<dbReference type="STRING" id="1005048.CFU_3790"/>
<reference evidence="3 4" key="2">
    <citation type="journal article" date="2006" name="J. Microbiol. Methods">
        <title>Genomic flank-sequencing of plasposon insertion sites for rapid identification of functional genes.</title>
        <authorList>
            <person name="Leveau J.H."/>
            <person name="Gerards S."/>
            <person name="Fritsche K."/>
            <person name="Zondag G."/>
            <person name="van Veen J.A."/>
        </authorList>
    </citation>
    <scope>NUCLEOTIDE SEQUENCE [LARGE SCALE GENOMIC DNA]</scope>
    <source>
        <strain evidence="3 4">Ter331</strain>
    </source>
</reference>
<dbReference type="KEGG" id="cfu:CFU_3790"/>
<dbReference type="EMBL" id="CP002745">
    <property type="protein sequence ID" value="AEK63614.1"/>
    <property type="molecule type" value="Genomic_DNA"/>
</dbReference>
<organism evidence="3 4">
    <name type="scientific">Collimonas fungivorans (strain Ter331)</name>
    <dbReference type="NCBI Taxonomy" id="1005048"/>
    <lineage>
        <taxon>Bacteria</taxon>
        <taxon>Pseudomonadati</taxon>
        <taxon>Pseudomonadota</taxon>
        <taxon>Betaproteobacteria</taxon>
        <taxon>Burkholderiales</taxon>
        <taxon>Oxalobacteraceae</taxon>
        <taxon>Collimonas</taxon>
    </lineage>
</organism>
<reference evidence="3 4" key="1">
    <citation type="journal article" date="2004" name="Environ. Microbiol.">
        <title>Phylogeny-function analysis of (meta)genomic libraries: screening for expression of ribosomal RNA genes by large-insert library fluorescent in situ hybridization (LIL-FISH).</title>
        <authorList>
            <person name="Leveau J.H."/>
            <person name="Gerards S."/>
            <person name="de Boer W."/>
            <person name="van Veen J.A."/>
        </authorList>
    </citation>
    <scope>NUCLEOTIDE SEQUENCE [LARGE SCALE GENOMIC DNA]</scope>
    <source>
        <strain evidence="3 4">Ter331</strain>
    </source>
</reference>
<evidence type="ECO:0000259" key="2">
    <source>
        <dbReference type="Pfam" id="PF10276"/>
    </source>
</evidence>
<feature type="compositionally biased region" description="Polar residues" evidence="1">
    <location>
        <begin position="1"/>
        <end position="18"/>
    </location>
</feature>
<keyword evidence="4" id="KW-1185">Reference proteome</keyword>
<evidence type="ECO:0000313" key="3">
    <source>
        <dbReference type="EMBL" id="AEK63614.1"/>
    </source>
</evidence>
<dbReference type="Pfam" id="PF10276">
    <property type="entry name" value="zf-CHCC"/>
    <property type="match status" value="1"/>
</dbReference>
<reference evidence="3 4" key="5">
    <citation type="journal article" date="2011" name="ISME J.">
        <title>Dual transcriptional profiling of a bacterial/fungal confrontation: Collimonas fungivorans versus Aspergillus niger.</title>
        <authorList>
            <person name="Mela F."/>
            <person name="Fritsche K."/>
            <person name="de Boer W."/>
            <person name="van Veen J.A."/>
            <person name="de Graaff L.H."/>
            <person name="van den Berg M."/>
            <person name="Leveau J.H."/>
        </authorList>
    </citation>
    <scope>NUCLEOTIDE SEQUENCE [LARGE SCALE GENOMIC DNA]</scope>
    <source>
        <strain evidence="3 4">Ter331</strain>
    </source>
</reference>
<dbReference type="InterPro" id="IPR019401">
    <property type="entry name" value="Znf_CHCC"/>
</dbReference>
<feature type="region of interest" description="Disordered" evidence="1">
    <location>
        <begin position="1"/>
        <end position="28"/>
    </location>
</feature>
<dbReference type="eggNOG" id="COG4391">
    <property type="taxonomic scope" value="Bacteria"/>
</dbReference>
<dbReference type="AlphaFoldDB" id="G0AFW4"/>
<dbReference type="Proteomes" id="UP000008392">
    <property type="component" value="Chromosome"/>
</dbReference>
<accession>G0AFW4</accession>
<gene>
    <name evidence="3" type="ordered locus">CFU_3790</name>
</gene>
<reference evidence="3 4" key="4">
    <citation type="journal article" date="2010" name="Environ. Microbiol.">
        <title>The bacterial genus Collimonas: mycophagy, weathering and other adaptive solutions to life in oligotrophic soil environments.</title>
        <authorList>
            <person name="Leveau J.H."/>
            <person name="Uroz S."/>
            <person name="de Boer W."/>
        </authorList>
    </citation>
    <scope>NUCLEOTIDE SEQUENCE [LARGE SCALE GENOMIC DNA]</scope>
    <source>
        <strain evidence="3 4">Ter331</strain>
    </source>
</reference>
<sequence length="75" mass="8156">MEKQMTTVANSAANTQTPVELDGKDLPAHCPNPAMPLWSSHPRVFLEFDKSSGNAKCPYCGTQYRLKPGAVVKGH</sequence>
<reference evidence="4" key="6">
    <citation type="submission" date="2011-05" db="EMBL/GenBank/DDBJ databases">
        <title>Complete sequence of Collimonas fungivorans Ter331.</title>
        <authorList>
            <person name="Leveau J.H."/>
        </authorList>
    </citation>
    <scope>NUCLEOTIDE SEQUENCE [LARGE SCALE GENOMIC DNA]</scope>
    <source>
        <strain evidence="4">Ter331</strain>
    </source>
</reference>
<name>G0AFW4_COLFT</name>
<protein>
    <recommendedName>
        <fullName evidence="2">Zinc finger CHCC-type domain-containing protein</fullName>
    </recommendedName>
</protein>
<evidence type="ECO:0000313" key="4">
    <source>
        <dbReference type="Proteomes" id="UP000008392"/>
    </source>
</evidence>
<feature type="domain" description="Zinc finger CHCC-type" evidence="2">
    <location>
        <begin position="40"/>
        <end position="64"/>
    </location>
</feature>
<dbReference type="HOGENOM" id="CLU_083053_4_0_4"/>
<reference evidence="3 4" key="3">
    <citation type="journal article" date="2008" name="FEMS Microbiol. Ecol.">
        <title>Identification and characterization of genes underlying chitinolysis in Collimonas fungivorans Ter331.</title>
        <authorList>
            <person name="Fritsche K."/>
            <person name="de Boer W."/>
            <person name="Gerards S."/>
            <person name="van den Berg M."/>
            <person name="van Veen J.A."/>
            <person name="Leveau J.H."/>
        </authorList>
    </citation>
    <scope>NUCLEOTIDE SEQUENCE [LARGE SCALE GENOMIC DNA]</scope>
    <source>
        <strain evidence="3 4">Ter331</strain>
    </source>
</reference>
<dbReference type="Gene3D" id="2.60.260.40">
    <property type="entry name" value="q5lls5 like domains"/>
    <property type="match status" value="1"/>
</dbReference>
<proteinExistence type="predicted"/>
<evidence type="ECO:0000256" key="1">
    <source>
        <dbReference type="SAM" id="MobiDB-lite"/>
    </source>
</evidence>